<dbReference type="InterPro" id="IPR000210">
    <property type="entry name" value="BTB/POZ_dom"/>
</dbReference>
<dbReference type="Pfam" id="PF00096">
    <property type="entry name" value="zf-C2H2"/>
    <property type="match status" value="1"/>
</dbReference>
<feature type="domain" description="C2H2-type" evidence="14">
    <location>
        <begin position="775"/>
        <end position="802"/>
    </location>
</feature>
<protein>
    <submittedName>
        <fullName evidence="15">Uncharacterized protein</fullName>
    </submittedName>
</protein>
<dbReference type="PANTHER" id="PTHR24394:SF58">
    <property type="entry name" value="ZINC FINGER AND BTB DOMAIN CONTAINING 33"/>
    <property type="match status" value="1"/>
</dbReference>
<evidence type="ECO:0000256" key="3">
    <source>
        <dbReference type="ARBA" id="ARBA00022723"/>
    </source>
</evidence>
<keyword evidence="10" id="KW-0539">Nucleus</keyword>
<dbReference type="Gene3D" id="3.30.160.60">
    <property type="entry name" value="Classic Zinc Finger"/>
    <property type="match status" value="4"/>
</dbReference>
<evidence type="ECO:0000256" key="10">
    <source>
        <dbReference type="ARBA" id="ARBA00023242"/>
    </source>
</evidence>
<dbReference type="FunFam" id="3.30.160.60:FF:001370">
    <property type="entry name" value="Zinc finger protein"/>
    <property type="match status" value="1"/>
</dbReference>
<dbReference type="FunFam" id="3.30.160.60:FF:000446">
    <property type="entry name" value="Zinc finger protein"/>
    <property type="match status" value="1"/>
</dbReference>
<dbReference type="PROSITE" id="PS50157">
    <property type="entry name" value="ZINC_FINGER_C2H2_2"/>
    <property type="match status" value="5"/>
</dbReference>
<dbReference type="EMBL" id="JAIWYP010000005">
    <property type="protein sequence ID" value="KAH3822280.1"/>
    <property type="molecule type" value="Genomic_DNA"/>
</dbReference>
<organism evidence="15 16">
    <name type="scientific">Dreissena polymorpha</name>
    <name type="common">Zebra mussel</name>
    <name type="synonym">Mytilus polymorpha</name>
    <dbReference type="NCBI Taxonomy" id="45954"/>
    <lineage>
        <taxon>Eukaryota</taxon>
        <taxon>Metazoa</taxon>
        <taxon>Spiralia</taxon>
        <taxon>Lophotrochozoa</taxon>
        <taxon>Mollusca</taxon>
        <taxon>Bivalvia</taxon>
        <taxon>Autobranchia</taxon>
        <taxon>Heteroconchia</taxon>
        <taxon>Euheterodonta</taxon>
        <taxon>Imparidentia</taxon>
        <taxon>Neoheterodontei</taxon>
        <taxon>Myida</taxon>
        <taxon>Dreissenoidea</taxon>
        <taxon>Dreissenidae</taxon>
        <taxon>Dreissena</taxon>
    </lineage>
</organism>
<reference evidence="15" key="2">
    <citation type="submission" date="2020-11" db="EMBL/GenBank/DDBJ databases">
        <authorList>
            <person name="McCartney M.A."/>
            <person name="Auch B."/>
            <person name="Kono T."/>
            <person name="Mallez S."/>
            <person name="Becker A."/>
            <person name="Gohl D.M."/>
            <person name="Silverstein K.A.T."/>
            <person name="Koren S."/>
            <person name="Bechman K.B."/>
            <person name="Herman A."/>
            <person name="Abrahante J.E."/>
            <person name="Garbe J."/>
        </authorList>
    </citation>
    <scope>NUCLEOTIDE SEQUENCE</scope>
    <source>
        <strain evidence="15">Duluth1</strain>
        <tissue evidence="15">Whole animal</tissue>
    </source>
</reference>
<dbReference type="SUPFAM" id="SSF57667">
    <property type="entry name" value="beta-beta-alpha zinc fingers"/>
    <property type="match status" value="3"/>
</dbReference>
<dbReference type="Gene3D" id="1.25.40.420">
    <property type="match status" value="1"/>
</dbReference>
<dbReference type="Gene3D" id="3.30.710.10">
    <property type="entry name" value="Potassium Channel Kv1.1, Chain A"/>
    <property type="match status" value="1"/>
</dbReference>
<feature type="domain" description="C2H2-type" evidence="14">
    <location>
        <begin position="718"/>
        <end position="745"/>
    </location>
</feature>
<dbReference type="SMART" id="SM00225">
    <property type="entry name" value="BTB"/>
    <property type="match status" value="1"/>
</dbReference>
<evidence type="ECO:0000256" key="1">
    <source>
        <dbReference type="ARBA" id="ARBA00004123"/>
    </source>
</evidence>
<evidence type="ECO:0000256" key="9">
    <source>
        <dbReference type="ARBA" id="ARBA00023163"/>
    </source>
</evidence>
<evidence type="ECO:0000256" key="2">
    <source>
        <dbReference type="ARBA" id="ARBA00006991"/>
    </source>
</evidence>
<evidence type="ECO:0000313" key="16">
    <source>
        <dbReference type="Proteomes" id="UP000828390"/>
    </source>
</evidence>
<dbReference type="GO" id="GO:0003690">
    <property type="term" value="F:double-stranded DNA binding"/>
    <property type="evidence" value="ECO:0007669"/>
    <property type="project" value="UniProtKB-ARBA"/>
</dbReference>
<dbReference type="InterPro" id="IPR013087">
    <property type="entry name" value="Znf_C2H2_type"/>
</dbReference>
<dbReference type="OrthoDB" id="9978265at2759"/>
<feature type="domain" description="C2H2-type" evidence="14">
    <location>
        <begin position="690"/>
        <end position="717"/>
    </location>
</feature>
<dbReference type="Pfam" id="PF00651">
    <property type="entry name" value="BTB"/>
    <property type="match status" value="1"/>
</dbReference>
<keyword evidence="6" id="KW-0862">Zinc</keyword>
<dbReference type="Proteomes" id="UP000828390">
    <property type="component" value="Unassembled WGS sequence"/>
</dbReference>
<evidence type="ECO:0000259" key="13">
    <source>
        <dbReference type="PROSITE" id="PS50097"/>
    </source>
</evidence>
<keyword evidence="3" id="KW-0479">Metal-binding</keyword>
<keyword evidence="5 11" id="KW-0863">Zinc-finger</keyword>
<evidence type="ECO:0000256" key="5">
    <source>
        <dbReference type="ARBA" id="ARBA00022771"/>
    </source>
</evidence>
<dbReference type="Pfam" id="PF13909">
    <property type="entry name" value="zf-H2C2_5"/>
    <property type="match status" value="1"/>
</dbReference>
<dbReference type="InterPro" id="IPR036236">
    <property type="entry name" value="Znf_C2H2_sf"/>
</dbReference>
<dbReference type="SUPFAM" id="SSF54695">
    <property type="entry name" value="POZ domain"/>
    <property type="match status" value="1"/>
</dbReference>
<evidence type="ECO:0000256" key="4">
    <source>
        <dbReference type="ARBA" id="ARBA00022737"/>
    </source>
</evidence>
<evidence type="ECO:0000256" key="11">
    <source>
        <dbReference type="PROSITE-ProRule" id="PRU00042"/>
    </source>
</evidence>
<feature type="domain" description="BTB" evidence="13">
    <location>
        <begin position="45"/>
        <end position="108"/>
    </location>
</feature>
<gene>
    <name evidence="15" type="ORF">DPMN_124054</name>
</gene>
<dbReference type="GO" id="GO:0008270">
    <property type="term" value="F:zinc ion binding"/>
    <property type="evidence" value="ECO:0007669"/>
    <property type="project" value="UniProtKB-KW"/>
</dbReference>
<proteinExistence type="inferred from homology"/>
<dbReference type="PROSITE" id="PS50097">
    <property type="entry name" value="BTB"/>
    <property type="match status" value="1"/>
</dbReference>
<evidence type="ECO:0000259" key="14">
    <source>
        <dbReference type="PROSITE" id="PS50157"/>
    </source>
</evidence>
<evidence type="ECO:0000256" key="6">
    <source>
        <dbReference type="ARBA" id="ARBA00022833"/>
    </source>
</evidence>
<evidence type="ECO:0000256" key="8">
    <source>
        <dbReference type="ARBA" id="ARBA00023125"/>
    </source>
</evidence>
<sequence>MPWPNETDHFTALDSLAHSHPLQDMGPVLQFLERLRELREGCQLCDTTVHVQGAEFRAHRAVLAAWSPRLATDILGKSQSAGKISIYVDYAHSTAFAECLQYMYSGEITPVLEHIDRILHLGKVLMLESLCRKCEEFLVSQLKLENFVDLYFKALKFELINLQETVAEFVKFNVTSVIENDVLLRLEPQDFKIFITHGKMANISHEFKFSLIIGWVGLKVLERDKYLLHLFDQLSWSSNVGDLLTQITMTQNIFTTSHLCLFQLLYSLVISQGHPLGPFEELYPDLHLMFSHMLTELSHPKAFQNPTNFPMDVVPVAISVSIESVNISSKLKGKDACMNTEISYFSESDVLPVEVDGESLGKIDDAIFNDTEKKNNLAGVSLKKHRRKSLPRKIKVVEKIGVKLKDTKSKRSRRSKKTTTKKGKKVTNNNDLVKDFVDSLQMKDLEGNSDVVAETIENADSLAAGVLEDTEDIPEAFVNSEVPMSDIHVTRPDNGTAPAMKSAAESSKAQSVETEKVLTNEKESIKLSINLSKRSKVRSSALKKSSRNRTLKGDNNKLKQTHTAGKMSSGKSKQTCAYENCYFVCRKPEMLEKHIERVHMTNVELTCYKCDYKTNDMKALCLHAKCHYTQAPYNCEFTDCQERFMQISFLIRHHMTHLNVKPYQCDICFKQFTVYNRLSCHKKLHEGRQYQCDVCNKHFTTKGCMQQHRMIHFNNKPFLCDTCGFSTKHQSHLISHQKIHTGNVLRCTYPECTYTTPKQGHMTQHMNSHLNIRNHICQVCGKSFVVRGKLLRHEKIHLKDKLFKCKQCDYQTSRTDRMKLHIESHGIKFRKKKYNIPRVEEEEILQEGDFHQFYERIQPMSESSGFTNGSVSSATFSILRTPDFTVASDMKHVDVLSFTTCGPGLGDGFSSGKLIAIDSLHAAAAAAGISDVRSTDFEQNFERLQSTPFDQI</sequence>
<evidence type="ECO:0000313" key="15">
    <source>
        <dbReference type="EMBL" id="KAH3822280.1"/>
    </source>
</evidence>
<dbReference type="AlphaFoldDB" id="A0A9D4GSI8"/>
<accession>A0A9D4GSI8</accession>
<comment type="caution">
    <text evidence="15">The sequence shown here is derived from an EMBL/GenBank/DDBJ whole genome shotgun (WGS) entry which is preliminary data.</text>
</comment>
<feature type="region of interest" description="Disordered" evidence="12">
    <location>
        <begin position="538"/>
        <end position="569"/>
    </location>
</feature>
<feature type="domain" description="C2H2-type" evidence="14">
    <location>
        <begin position="633"/>
        <end position="662"/>
    </location>
</feature>
<evidence type="ECO:0000256" key="12">
    <source>
        <dbReference type="SAM" id="MobiDB-lite"/>
    </source>
</evidence>
<reference evidence="15" key="1">
    <citation type="journal article" date="2019" name="bioRxiv">
        <title>The Genome of the Zebra Mussel, Dreissena polymorpha: A Resource for Invasive Species Research.</title>
        <authorList>
            <person name="McCartney M.A."/>
            <person name="Auch B."/>
            <person name="Kono T."/>
            <person name="Mallez S."/>
            <person name="Zhang Y."/>
            <person name="Obille A."/>
            <person name="Becker A."/>
            <person name="Abrahante J.E."/>
            <person name="Garbe J."/>
            <person name="Badalamenti J.P."/>
            <person name="Herman A."/>
            <person name="Mangelson H."/>
            <person name="Liachko I."/>
            <person name="Sullivan S."/>
            <person name="Sone E.D."/>
            <person name="Koren S."/>
            <person name="Silverstein K.A.T."/>
            <person name="Beckman K.B."/>
            <person name="Gohl D.M."/>
        </authorList>
    </citation>
    <scope>NUCLEOTIDE SEQUENCE</scope>
    <source>
        <strain evidence="15">Duluth1</strain>
        <tissue evidence="15">Whole animal</tissue>
    </source>
</reference>
<dbReference type="CDD" id="cd18186">
    <property type="entry name" value="BTB_POZ_ZBTB_KLHL-like"/>
    <property type="match status" value="1"/>
</dbReference>
<dbReference type="InterPro" id="IPR011333">
    <property type="entry name" value="SKP1/BTB/POZ_sf"/>
</dbReference>
<keyword evidence="9" id="KW-0804">Transcription</keyword>
<name>A0A9D4GSI8_DREPO</name>
<dbReference type="GO" id="GO:0000981">
    <property type="term" value="F:DNA-binding transcription factor activity, RNA polymerase II-specific"/>
    <property type="evidence" value="ECO:0007669"/>
    <property type="project" value="TreeGrafter"/>
</dbReference>
<dbReference type="PANTHER" id="PTHR24394">
    <property type="entry name" value="ZINC FINGER PROTEIN"/>
    <property type="match status" value="1"/>
</dbReference>
<dbReference type="SMART" id="SM00355">
    <property type="entry name" value="ZnF_C2H2"/>
    <property type="match status" value="9"/>
</dbReference>
<comment type="similarity">
    <text evidence="2">Belongs to the krueppel C2H2-type zinc-finger protein family.</text>
</comment>
<comment type="subcellular location">
    <subcellularLocation>
        <location evidence="1">Nucleus</location>
    </subcellularLocation>
</comment>
<feature type="compositionally biased region" description="Basic residues" evidence="12">
    <location>
        <begin position="410"/>
        <end position="425"/>
    </location>
</feature>
<feature type="domain" description="C2H2-type" evidence="14">
    <location>
        <begin position="663"/>
        <end position="690"/>
    </location>
</feature>
<keyword evidence="4" id="KW-0677">Repeat</keyword>
<keyword evidence="16" id="KW-1185">Reference proteome</keyword>
<dbReference type="GO" id="GO:0005634">
    <property type="term" value="C:nucleus"/>
    <property type="evidence" value="ECO:0007669"/>
    <property type="project" value="UniProtKB-SubCell"/>
</dbReference>
<keyword evidence="8" id="KW-0238">DNA-binding</keyword>
<feature type="region of interest" description="Disordered" evidence="12">
    <location>
        <begin position="405"/>
        <end position="427"/>
    </location>
</feature>
<evidence type="ECO:0000256" key="7">
    <source>
        <dbReference type="ARBA" id="ARBA00023015"/>
    </source>
</evidence>
<keyword evidence="7" id="KW-0805">Transcription regulation</keyword>
<dbReference type="PROSITE" id="PS00028">
    <property type="entry name" value="ZINC_FINGER_C2H2_1"/>
    <property type="match status" value="4"/>
</dbReference>